<dbReference type="Proteomes" id="UP001182303">
    <property type="component" value="Unassembled WGS sequence"/>
</dbReference>
<dbReference type="AlphaFoldDB" id="A0AAE4FL32"/>
<gene>
    <name evidence="1" type="ORF">P9J83_07670</name>
</gene>
<accession>A0AAE4FL32</accession>
<dbReference type="EMBL" id="JARUIS010000008">
    <property type="protein sequence ID" value="MDS1003372.1"/>
    <property type="molecule type" value="Genomic_DNA"/>
</dbReference>
<protein>
    <submittedName>
        <fullName evidence="1">Uncharacterized protein</fullName>
    </submittedName>
</protein>
<proteinExistence type="predicted"/>
<evidence type="ECO:0000313" key="1">
    <source>
        <dbReference type="EMBL" id="MDS1003372.1"/>
    </source>
</evidence>
<evidence type="ECO:0000313" key="2">
    <source>
        <dbReference type="Proteomes" id="UP001182303"/>
    </source>
</evidence>
<name>A0AAE4FL32_CLOSG</name>
<sequence>MTKTYSNPYISITRIGLKFKFTWENSIIYKLYTMLINENKLSHEIKSSLKKNGALFIHSYNKIYKEVITEIMKDHFTITVNSNMHLSHGKFLYCCNSMNWDILANALF</sequence>
<organism evidence="1 2">
    <name type="scientific">Clostridium sporogenes</name>
    <dbReference type="NCBI Taxonomy" id="1509"/>
    <lineage>
        <taxon>Bacteria</taxon>
        <taxon>Bacillati</taxon>
        <taxon>Bacillota</taxon>
        <taxon>Clostridia</taxon>
        <taxon>Eubacteriales</taxon>
        <taxon>Clostridiaceae</taxon>
        <taxon>Clostridium</taxon>
    </lineage>
</organism>
<reference evidence="1" key="1">
    <citation type="submission" date="2023-04" db="EMBL/GenBank/DDBJ databases">
        <title>Assessment of the microbiological origin of a defect in Grana Padano cheese.</title>
        <authorList>
            <person name="Zago M."/>
            <person name="Rossetti L."/>
            <person name="Bonvini B."/>
            <person name="Carminati D."/>
            <person name="Giraffa G."/>
        </authorList>
    </citation>
    <scope>NUCLEOTIDE SEQUENCE</scope>
    <source>
        <strain evidence="1">4990</strain>
    </source>
</reference>
<comment type="caution">
    <text evidence="1">The sequence shown here is derived from an EMBL/GenBank/DDBJ whole genome shotgun (WGS) entry which is preliminary data.</text>
</comment>
<dbReference type="RefSeq" id="WP_396134032.1">
    <property type="nucleotide sequence ID" value="NZ_JARUIS010000008.1"/>
</dbReference>